<name>A0ACC1LAL0_9FUNG</name>
<reference evidence="1" key="1">
    <citation type="submission" date="2022-07" db="EMBL/GenBank/DDBJ databases">
        <title>Phylogenomic reconstructions and comparative analyses of Kickxellomycotina fungi.</title>
        <authorList>
            <person name="Reynolds N.K."/>
            <person name="Stajich J.E."/>
            <person name="Barry K."/>
            <person name="Grigoriev I.V."/>
            <person name="Crous P."/>
            <person name="Smith M.E."/>
        </authorList>
    </citation>
    <scope>NUCLEOTIDE SEQUENCE</scope>
    <source>
        <strain evidence="1">CBS 102833</strain>
    </source>
</reference>
<evidence type="ECO:0000313" key="1">
    <source>
        <dbReference type="EMBL" id="KAJ2803787.1"/>
    </source>
</evidence>
<gene>
    <name evidence="1" type="ORF">H4S07_004384</name>
</gene>
<evidence type="ECO:0000313" key="2">
    <source>
        <dbReference type="Proteomes" id="UP001140096"/>
    </source>
</evidence>
<accession>A0ACC1LAL0</accession>
<organism evidence="1 2">
    <name type="scientific">Coemansia furcata</name>
    <dbReference type="NCBI Taxonomy" id="417177"/>
    <lineage>
        <taxon>Eukaryota</taxon>
        <taxon>Fungi</taxon>
        <taxon>Fungi incertae sedis</taxon>
        <taxon>Zoopagomycota</taxon>
        <taxon>Kickxellomycotina</taxon>
        <taxon>Kickxellomycetes</taxon>
        <taxon>Kickxellales</taxon>
        <taxon>Kickxellaceae</taxon>
        <taxon>Coemansia</taxon>
    </lineage>
</organism>
<proteinExistence type="predicted"/>
<comment type="caution">
    <text evidence="1">The sequence shown here is derived from an EMBL/GenBank/DDBJ whole genome shotgun (WGS) entry which is preliminary data.</text>
</comment>
<dbReference type="Proteomes" id="UP001140096">
    <property type="component" value="Unassembled WGS sequence"/>
</dbReference>
<dbReference type="EMBL" id="JANBUP010001749">
    <property type="protein sequence ID" value="KAJ2803787.1"/>
    <property type="molecule type" value="Genomic_DNA"/>
</dbReference>
<protein>
    <submittedName>
        <fullName evidence="1">Uncharacterized protein</fullName>
    </submittedName>
</protein>
<sequence>MRLQKRLQKYGGVSSEDRRDSDSEFGSTGMQLDMADVENYVHPPKPSERRRSPGSPACFGDQAGGKPAGRMVHTVLPEFAGAQYMREIAGGDSVANQAGPSTVPASGSGQHARAKSTASKAAARLASAYPPPQPRAGPQVMEHEVFGGGKASQDTPLAGRAINRQSVAGPSQRPPQLLSRPTAPAALSGGDLLSPQPNVPRDSGDASELVHVEREVVNQVVTELVYIHCKLMIVDDRYVIMGSANINDRSMVGNRDSEIAMVVEDTEPVVTTMNGRPYQAAKFAHSLRVQLCQEHCGLLDSVDQMRYVYESFAGNPPMDTSRSEKEVEAMRLARLAMDDPLSDAFEEYWWSTATENEVAFREVFKCVPDDTIETFDQYKRFIPGHNVPHGHTIPGWTPKEALERLKSVRGHLVPIPLNFLKNENLGAKLGDKELLVPVEVFT</sequence>
<keyword evidence="2" id="KW-1185">Reference proteome</keyword>